<keyword evidence="5" id="KW-0472">Membrane</keyword>
<name>A0AAJ7DYU0_9HYME</name>
<dbReference type="SUPFAM" id="SSF51905">
    <property type="entry name" value="FAD/NAD(P)-binding domain"/>
    <property type="match status" value="1"/>
</dbReference>
<dbReference type="InterPro" id="IPR012132">
    <property type="entry name" value="GMC_OxRdtase"/>
</dbReference>
<keyword evidence="7" id="KW-1185">Reference proteome</keyword>
<dbReference type="Pfam" id="PF05199">
    <property type="entry name" value="GMC_oxred_C"/>
    <property type="match status" value="1"/>
</dbReference>
<accession>A0AAJ7DYU0</accession>
<dbReference type="GO" id="GO:0050660">
    <property type="term" value="F:flavin adenine dinucleotide binding"/>
    <property type="evidence" value="ECO:0007669"/>
    <property type="project" value="InterPro"/>
</dbReference>
<proteinExistence type="inferred from homology"/>
<keyword evidence="4" id="KW-0285">Flavoprotein</keyword>
<dbReference type="AlphaFoldDB" id="A0AAJ7DYU0"/>
<dbReference type="InterPro" id="IPR036188">
    <property type="entry name" value="FAD/NAD-bd_sf"/>
</dbReference>
<keyword evidence="5" id="KW-0812">Transmembrane</keyword>
<sequence length="606" mass="67914">MNFSAILYIVIIICMTIFIRCSTESYISTYDFVIIGAGSGGSVLANRLSEVAEWKILLIEAGKEEIFLTDVPLLAPIMQITDYNWGYRTEPKKGQHGYCLSMVDGRCNWPRGKAVGGTSVINFMIYTRGGKADYDKWEAYGNTGWGYDDILPYFLKSENNRLKYHDKRYHSSNGYLDVSDVPYVSRLRNPFLQSAKEFGYKINDYNAERLLGFSAIQANLRNGRRVSASKAFLDPIRQIRKNLRILTFARVVKILIEPETHRAIGVKFLDRNQKMHIVKAKREVLLCAGTLNSAQLLMLSGVGPRQHLKQLGIQVIEDLPVGYNLQDHVSMGALTFLVNDTVTIMESRLLTNPVNVFDYFIKGTGPFTVPGGAEALAFIDTKTFLERDNHQDETADYPDIELVLGIGALTGDLSGSMRHLFALTDDFDRQVFADHKGSDAFSIVPILMKPKSYGRVSLRSANPLDPPILEANYYEQQEDLDTMIRGIKAGIKVGMSQAFKHFNTTLLPMTFNGCDRFVFNTDEYWSCVARHISTTLGHFTGTCKMAPRTNGGVVDPRLRVYGVKSLRVIDASIMPEIIAGHTCAPTYMIGEKAADMIKEDWAVSTI</sequence>
<dbReference type="PANTHER" id="PTHR11552:SF216">
    <property type="entry name" value="GLUCOSE-METHANOL-CHOLINE OXIDOREDUCTASE N-TERMINAL DOMAIN-CONTAINING PROTEIN"/>
    <property type="match status" value="1"/>
</dbReference>
<feature type="domain" description="Glucose-methanol-choline oxidoreductase N-terminal" evidence="6">
    <location>
        <begin position="112"/>
        <end position="135"/>
    </location>
</feature>
<dbReference type="Gene3D" id="3.50.50.60">
    <property type="entry name" value="FAD/NAD(P)-binding domain"/>
    <property type="match status" value="1"/>
</dbReference>
<dbReference type="RefSeq" id="XP_011501406.1">
    <property type="nucleotide sequence ID" value="XM_011503104.1"/>
</dbReference>
<evidence type="ECO:0000256" key="1">
    <source>
        <dbReference type="ARBA" id="ARBA00010790"/>
    </source>
</evidence>
<dbReference type="Gene3D" id="3.30.560.10">
    <property type="entry name" value="Glucose Oxidase, domain 3"/>
    <property type="match status" value="1"/>
</dbReference>
<comment type="similarity">
    <text evidence="1 4">Belongs to the GMC oxidoreductase family.</text>
</comment>
<dbReference type="SUPFAM" id="SSF54373">
    <property type="entry name" value="FAD-linked reductases, C-terminal domain"/>
    <property type="match status" value="1"/>
</dbReference>
<evidence type="ECO:0000313" key="7">
    <source>
        <dbReference type="Proteomes" id="UP000695007"/>
    </source>
</evidence>
<feature type="binding site" evidence="3">
    <location>
        <position position="118"/>
    </location>
    <ligand>
        <name>FAD</name>
        <dbReference type="ChEBI" id="CHEBI:57692"/>
    </ligand>
</feature>
<dbReference type="InterPro" id="IPR007867">
    <property type="entry name" value="GMC_OxRtase_C"/>
</dbReference>
<dbReference type="PIRSF" id="PIRSF000137">
    <property type="entry name" value="Alcohol_oxidase"/>
    <property type="match status" value="1"/>
</dbReference>
<evidence type="ECO:0000256" key="4">
    <source>
        <dbReference type="RuleBase" id="RU003968"/>
    </source>
</evidence>
<dbReference type="GO" id="GO:0016614">
    <property type="term" value="F:oxidoreductase activity, acting on CH-OH group of donors"/>
    <property type="evidence" value="ECO:0007669"/>
    <property type="project" value="InterPro"/>
</dbReference>
<protein>
    <submittedName>
        <fullName evidence="8">Glucose dehydrogenase [FAD, quinone]-like</fullName>
    </submittedName>
</protein>
<dbReference type="PANTHER" id="PTHR11552">
    <property type="entry name" value="GLUCOSE-METHANOL-CHOLINE GMC OXIDOREDUCTASE"/>
    <property type="match status" value="1"/>
</dbReference>
<gene>
    <name evidence="8" type="primary">LOC105365040</name>
</gene>
<keyword evidence="5" id="KW-1133">Transmembrane helix</keyword>
<organism evidence="7 8">
    <name type="scientific">Ceratosolen solmsi marchali</name>
    <dbReference type="NCBI Taxonomy" id="326594"/>
    <lineage>
        <taxon>Eukaryota</taxon>
        <taxon>Metazoa</taxon>
        <taxon>Ecdysozoa</taxon>
        <taxon>Arthropoda</taxon>
        <taxon>Hexapoda</taxon>
        <taxon>Insecta</taxon>
        <taxon>Pterygota</taxon>
        <taxon>Neoptera</taxon>
        <taxon>Endopterygota</taxon>
        <taxon>Hymenoptera</taxon>
        <taxon>Apocrita</taxon>
        <taxon>Proctotrupomorpha</taxon>
        <taxon>Chalcidoidea</taxon>
        <taxon>Agaonidae</taxon>
        <taxon>Agaoninae</taxon>
        <taxon>Ceratosolen</taxon>
    </lineage>
</organism>
<dbReference type="KEGG" id="csol:105365040"/>
<feature type="active site" description="Proton donor" evidence="2">
    <location>
        <position position="538"/>
    </location>
</feature>
<dbReference type="GeneID" id="105365040"/>
<dbReference type="Pfam" id="PF00732">
    <property type="entry name" value="GMC_oxred_N"/>
    <property type="match status" value="1"/>
</dbReference>
<feature type="binding site" evidence="3">
    <location>
        <position position="251"/>
    </location>
    <ligand>
        <name>FAD</name>
        <dbReference type="ChEBI" id="CHEBI:57692"/>
    </ligand>
</feature>
<keyword evidence="3 4" id="KW-0274">FAD</keyword>
<dbReference type="PROSITE" id="PS00623">
    <property type="entry name" value="GMC_OXRED_1"/>
    <property type="match status" value="1"/>
</dbReference>
<evidence type="ECO:0000256" key="3">
    <source>
        <dbReference type="PIRSR" id="PIRSR000137-2"/>
    </source>
</evidence>
<evidence type="ECO:0000313" key="8">
    <source>
        <dbReference type="RefSeq" id="XP_011501406.1"/>
    </source>
</evidence>
<dbReference type="Proteomes" id="UP000695007">
    <property type="component" value="Unplaced"/>
</dbReference>
<reference evidence="8" key="1">
    <citation type="submission" date="2025-08" db="UniProtKB">
        <authorList>
            <consortium name="RefSeq"/>
        </authorList>
    </citation>
    <scope>IDENTIFICATION</scope>
</reference>
<evidence type="ECO:0000256" key="2">
    <source>
        <dbReference type="PIRSR" id="PIRSR000137-1"/>
    </source>
</evidence>
<comment type="cofactor">
    <cofactor evidence="3">
        <name>FAD</name>
        <dbReference type="ChEBI" id="CHEBI:57692"/>
    </cofactor>
</comment>
<feature type="transmembrane region" description="Helical" evidence="5">
    <location>
        <begin position="6"/>
        <end position="23"/>
    </location>
</feature>
<dbReference type="InterPro" id="IPR000172">
    <property type="entry name" value="GMC_OxRdtase_N"/>
</dbReference>
<evidence type="ECO:0000259" key="6">
    <source>
        <dbReference type="PROSITE" id="PS00623"/>
    </source>
</evidence>
<evidence type="ECO:0000256" key="5">
    <source>
        <dbReference type="SAM" id="Phobius"/>
    </source>
</evidence>
<feature type="active site" description="Proton acceptor" evidence="2">
    <location>
        <position position="581"/>
    </location>
</feature>